<dbReference type="SUPFAM" id="SSF47943">
    <property type="entry name" value="Retrovirus capsid protein, N-terminal core domain"/>
    <property type="match status" value="1"/>
</dbReference>
<dbReference type="Proteomes" id="UP000016666">
    <property type="component" value="Unassembled WGS sequence"/>
</dbReference>
<dbReference type="Pfam" id="PF02093">
    <property type="entry name" value="Gag_p30"/>
    <property type="match status" value="1"/>
</dbReference>
<dbReference type="Gene3D" id="1.10.375.10">
    <property type="entry name" value="Human Immunodeficiency Virus Type 1 Capsid Protein"/>
    <property type="match status" value="1"/>
</dbReference>
<protein>
    <recommendedName>
        <fullName evidence="1">Core shell protein Gag P30 domain-containing protein</fullName>
    </recommendedName>
</protein>
<dbReference type="InterPro" id="IPR003036">
    <property type="entry name" value="Gag_P30"/>
</dbReference>
<name>A0A493SVC5_ANAPP</name>
<accession>A0A493SVC5</accession>
<dbReference type="PANTHER" id="PTHR33166">
    <property type="entry name" value="GAG_P30 DOMAIN-CONTAINING PROTEIN"/>
    <property type="match status" value="1"/>
</dbReference>
<evidence type="ECO:0000313" key="2">
    <source>
        <dbReference type="Ensembl" id="ENSAPLP00000017522.1"/>
    </source>
</evidence>
<dbReference type="InterPro" id="IPR008919">
    <property type="entry name" value="Retrov_capsid_N"/>
</dbReference>
<evidence type="ECO:0000313" key="3">
    <source>
        <dbReference type="Proteomes" id="UP000016666"/>
    </source>
</evidence>
<proteinExistence type="predicted"/>
<feature type="domain" description="Core shell protein Gag P30" evidence="1">
    <location>
        <begin position="150"/>
        <end position="346"/>
    </location>
</feature>
<dbReference type="InterPro" id="IPR050462">
    <property type="entry name" value="Retroviral_Gag-Pol_poly"/>
</dbReference>
<reference evidence="2" key="2">
    <citation type="submission" date="2025-08" db="UniProtKB">
        <authorList>
            <consortium name="Ensembl"/>
        </authorList>
    </citation>
    <scope>IDENTIFICATION</scope>
</reference>
<evidence type="ECO:0000259" key="1">
    <source>
        <dbReference type="Pfam" id="PF02093"/>
    </source>
</evidence>
<keyword evidence="3" id="KW-1185">Reference proteome</keyword>
<reference evidence="3" key="1">
    <citation type="submission" date="2017-10" db="EMBL/GenBank/DDBJ databases">
        <title>A new Pekin duck reference genome.</title>
        <authorList>
            <person name="Hou Z.-C."/>
            <person name="Zhou Z.-K."/>
            <person name="Zhu F."/>
            <person name="Hou S.-S."/>
        </authorList>
    </citation>
    <scope>NUCLEOTIDE SEQUENCE [LARGE SCALE GENOMIC DNA]</scope>
</reference>
<dbReference type="Ensembl" id="ENSAPLT00000023135.1">
    <property type="protein sequence ID" value="ENSAPLP00000017522.1"/>
    <property type="gene ID" value="ENSAPLG00000019006.1"/>
</dbReference>
<sequence length="358" mass="41000">MLFLRREGKWDEVSYADMFFTLRNHPEWQKECGINLAPQDPLILSIEKDMRRDGVGKLKRCCSACSIGQRCLKLNEPEERMEDYVLPPINGDVGAGIEVEGAGNDIDSKGFTPITARTRSKIRPIIQAPLRQAMGANGPARIKVPFTTNELDAWKEAVKGYRDDPEVVAKRFELIVKNLDPDWKDIEIMLAALSETEKQLIVKTARTQVQIQVASGALPGTVEVHVPRADPNWDYNDENDYKMLKRYQEWIRIALENAIPKSVNWSRLYTIKQGTSETPSEFLERLRAAMQKFTTIDPSSEGGKLQLVSLFLGQSAEDIRRKLQKMKEPDIRDLERLVEEAWRVFRNREGNERQKLGE</sequence>
<dbReference type="GeneTree" id="ENSGT01030000235299"/>
<dbReference type="GO" id="GO:0019068">
    <property type="term" value="P:virion assembly"/>
    <property type="evidence" value="ECO:0007669"/>
    <property type="project" value="InterPro"/>
</dbReference>
<reference evidence="2" key="3">
    <citation type="submission" date="2025-09" db="UniProtKB">
        <authorList>
            <consortium name="Ensembl"/>
        </authorList>
    </citation>
    <scope>IDENTIFICATION</scope>
</reference>
<organism evidence="2 3">
    <name type="scientific">Anas platyrhynchos platyrhynchos</name>
    <name type="common">Northern mallard</name>
    <dbReference type="NCBI Taxonomy" id="8840"/>
    <lineage>
        <taxon>Eukaryota</taxon>
        <taxon>Metazoa</taxon>
        <taxon>Chordata</taxon>
        <taxon>Craniata</taxon>
        <taxon>Vertebrata</taxon>
        <taxon>Euteleostomi</taxon>
        <taxon>Archelosauria</taxon>
        <taxon>Archosauria</taxon>
        <taxon>Dinosauria</taxon>
        <taxon>Saurischia</taxon>
        <taxon>Theropoda</taxon>
        <taxon>Coelurosauria</taxon>
        <taxon>Aves</taxon>
        <taxon>Neognathae</taxon>
        <taxon>Galloanserae</taxon>
        <taxon>Anseriformes</taxon>
        <taxon>Anatidae</taxon>
        <taxon>Anatinae</taxon>
        <taxon>Anas</taxon>
    </lineage>
</organism>
<dbReference type="OMA" id="PEHIWER"/>
<dbReference type="AlphaFoldDB" id="A0A493SVC5"/>